<protein>
    <submittedName>
        <fullName evidence="2">Uncharacterized protein</fullName>
    </submittedName>
</protein>
<reference evidence="2" key="1">
    <citation type="submission" date="2023-06" db="EMBL/GenBank/DDBJ databases">
        <title>Draft Genome Sequences of Representative Paenibacillus Polymyxa, Bacillus cereus, Fictibacillus sp., and Brevibacillus agri Strains Isolated from Amazonian Dark Earth.</title>
        <authorList>
            <person name="Pellegrinetti T.A."/>
            <person name="Cunha I.C.M."/>
            <person name="Chaves M.G."/>
            <person name="Freitas A.S."/>
            <person name="Silva A.V.R."/>
            <person name="Tsai S.M."/>
            <person name="Mendes L.W."/>
        </authorList>
    </citation>
    <scope>NUCLEOTIDE SEQUENCE</scope>
    <source>
        <strain evidence="2">CENA-BCM004</strain>
    </source>
</reference>
<dbReference type="InterPro" id="IPR017853">
    <property type="entry name" value="GH"/>
</dbReference>
<accession>A0ABT8E4L2</accession>
<keyword evidence="1" id="KW-0732">Signal</keyword>
<evidence type="ECO:0000313" key="3">
    <source>
        <dbReference type="Proteomes" id="UP001168694"/>
    </source>
</evidence>
<evidence type="ECO:0000313" key="2">
    <source>
        <dbReference type="EMBL" id="MDN4072826.1"/>
    </source>
</evidence>
<dbReference type="RefSeq" id="WP_290398910.1">
    <property type="nucleotide sequence ID" value="NZ_JAUHLN010000001.1"/>
</dbReference>
<proteinExistence type="predicted"/>
<evidence type="ECO:0000256" key="1">
    <source>
        <dbReference type="SAM" id="SignalP"/>
    </source>
</evidence>
<dbReference type="SUPFAM" id="SSF51445">
    <property type="entry name" value="(Trans)glycosidases"/>
    <property type="match status" value="1"/>
</dbReference>
<dbReference type="Gene3D" id="3.20.20.80">
    <property type="entry name" value="Glycosidases"/>
    <property type="match status" value="1"/>
</dbReference>
<dbReference type="EMBL" id="JAUHLN010000001">
    <property type="protein sequence ID" value="MDN4072826.1"/>
    <property type="molecule type" value="Genomic_DNA"/>
</dbReference>
<feature type="signal peptide" evidence="1">
    <location>
        <begin position="1"/>
        <end position="29"/>
    </location>
</feature>
<dbReference type="Proteomes" id="UP001168694">
    <property type="component" value="Unassembled WGS sequence"/>
</dbReference>
<gene>
    <name evidence="2" type="ORF">QYF49_07245</name>
</gene>
<feature type="chain" id="PRO_5047059182" evidence="1">
    <location>
        <begin position="30"/>
        <end position="551"/>
    </location>
</feature>
<name>A0ABT8E4L2_9BACL</name>
<comment type="caution">
    <text evidence="2">The sequence shown here is derived from an EMBL/GenBank/DDBJ whole genome shotgun (WGS) entry which is preliminary data.</text>
</comment>
<sequence length="551" mass="62578">MKRFRLYFLLSSFVLSVISGFAAPKTANAAETGIPGNILGDYAGVIRETSPRSDGIYHIDTPRSIEKMKELHINTYYFLIWHEKTDWDDLRNEFLPAAKKAGINVVVYVVPPTESTGERKSYPYTTDYLSWSREIAKLSVEYPNVIGWAIDDFNHNLTTFTPDYLDQMKKTSEAINPDLFFTPLMYTDSLNDSFLQTRGAYIDGVIIAFRDGIYRNTQVYASEQEQIDSAYRLLSKYHLPLYWMIYASQLSNTPANPSANYIREATQIALENMKQGKIKGTISYVLKKNFEPEPNDDKAYDDAGYLNFFIGSGVPSSAGNYTQATQRVRVNKADSYSLTFQTMNLGADVYGYHKKQLLVDGKVVWEQDTADIVPDLLWIPVTVDLKPYLAGKSWADLSFRFYEKKGVNNFWTYAGFDALEPVGFTVNNANFADSSSWNFSSNYAGIIGEILHYDEQRRERAYNHIKVSYATYELYSSIFSSDVEASTKSSLLKKADSIMTCHFEEQNDRAIQGLDSLQNQIASLKGKQITVDQAESWDALINELEGYYSAL</sequence>
<keyword evidence="3" id="KW-1185">Reference proteome</keyword>
<organism evidence="2 3">
    <name type="scientific">Fictibacillus terranigra</name>
    <dbReference type="NCBI Taxonomy" id="3058424"/>
    <lineage>
        <taxon>Bacteria</taxon>
        <taxon>Bacillati</taxon>
        <taxon>Bacillota</taxon>
        <taxon>Bacilli</taxon>
        <taxon>Bacillales</taxon>
        <taxon>Fictibacillaceae</taxon>
        <taxon>Fictibacillus</taxon>
    </lineage>
</organism>